<comment type="caution">
    <text evidence="1">The sequence shown here is derived from an EMBL/GenBank/DDBJ whole genome shotgun (WGS) entry which is preliminary data.</text>
</comment>
<evidence type="ECO:0000313" key="2">
    <source>
        <dbReference type="Proteomes" id="UP001637618"/>
    </source>
</evidence>
<accession>A0ACC7PJ62</accession>
<name>A0ACC7PJ62_9PSED</name>
<evidence type="ECO:0000313" key="1">
    <source>
        <dbReference type="EMBL" id="MFO2480326.1"/>
    </source>
</evidence>
<proteinExistence type="predicted"/>
<protein>
    <submittedName>
        <fullName evidence="1">Type 1 fimbrial protein</fullName>
    </submittedName>
</protein>
<dbReference type="EMBL" id="JAPEQY010000023">
    <property type="protein sequence ID" value="MFO2480326.1"/>
    <property type="molecule type" value="Genomic_DNA"/>
</dbReference>
<dbReference type="Proteomes" id="UP001637618">
    <property type="component" value="Unassembled WGS sequence"/>
</dbReference>
<organism evidence="1 2">
    <name type="scientific">Pseudomonas imrae</name>
    <dbReference type="NCBI Taxonomy" id="2992837"/>
    <lineage>
        <taxon>Bacteria</taxon>
        <taxon>Pseudomonadati</taxon>
        <taxon>Pseudomonadota</taxon>
        <taxon>Gammaproteobacteria</taxon>
        <taxon>Pseudomonadales</taxon>
        <taxon>Pseudomonadaceae</taxon>
        <taxon>Pseudomonas</taxon>
    </lineage>
</organism>
<reference evidence="1" key="1">
    <citation type="submission" date="2022-11" db="EMBL/GenBank/DDBJ databases">
        <title>Draft genome sequences of strains of Pseudomonas imrae sp. nov.</title>
        <authorList>
            <person name="Salva Serra F."/>
            <person name="Nimje P."/>
            <person name="Moore E.R.B."/>
            <person name="Marathe N.P."/>
        </authorList>
    </citation>
    <scope>NUCLEOTIDE SEQUENCE</scope>
    <source>
        <strain evidence="1">15FMM2</strain>
    </source>
</reference>
<sequence length="127" mass="13267">MIIQRPAVGISVLFALVSTSSLAETPVGTGVIHFQGSIVEPACQANRRAGSSLTFSGCPSFARAATVSARSVEPVHAVSKPDGSVVNMKLVLETTGDGRYFNRQFTLSDATGKPLHSGAYLVTLAYP</sequence>
<keyword evidence="2" id="KW-1185">Reference proteome</keyword>
<gene>
    <name evidence="1" type="ORF">OOJ96_23380</name>
</gene>